<accession>A0A2S7T4V9</accession>
<proteinExistence type="predicted"/>
<dbReference type="OrthoDB" id="9803913at2"/>
<dbReference type="InterPro" id="IPR036397">
    <property type="entry name" value="RNaseH_sf"/>
</dbReference>
<dbReference type="GO" id="GO:0008408">
    <property type="term" value="F:3'-5' exonuclease activity"/>
    <property type="evidence" value="ECO:0007669"/>
    <property type="project" value="TreeGrafter"/>
</dbReference>
<comment type="function">
    <text evidence="1">DNA polymerase III is a complex, multichain enzyme responsible for most of the replicative synthesis in bacteria. The epsilon subunit contain the editing function and is a proofreading 3'-5' exonuclease.</text>
</comment>
<comment type="subunit">
    <text evidence="2">DNA polymerase III contains a core (composed of alpha, epsilon and theta chains) that associates with a tau subunit. This core dimerizes to form the POLIII' complex. PolIII' associates with the gamma complex (composed of gamma, delta, delta', psi and chi chains) and with the beta chain to form the complete DNA polymerase III complex.</text>
</comment>
<dbReference type="CDD" id="cd10434">
    <property type="entry name" value="GIY-YIG_UvrC_Cho"/>
    <property type="match status" value="1"/>
</dbReference>
<dbReference type="Gene3D" id="3.40.1440.10">
    <property type="entry name" value="GIY-YIG endonuclease"/>
    <property type="match status" value="1"/>
</dbReference>
<evidence type="ECO:0000313" key="5">
    <source>
        <dbReference type="Proteomes" id="UP000239366"/>
    </source>
</evidence>
<dbReference type="SUPFAM" id="SSF53098">
    <property type="entry name" value="Ribonuclease H-like"/>
    <property type="match status" value="1"/>
</dbReference>
<dbReference type="GO" id="GO:0005829">
    <property type="term" value="C:cytosol"/>
    <property type="evidence" value="ECO:0007669"/>
    <property type="project" value="TreeGrafter"/>
</dbReference>
<sequence>MPRYCIVDIETTNGRLRGNKVTEIALFLWEDGKCIAGYESLVQPEIPIPSFIEGLTGISDEMVADAPLFSDIAEEVRSYLEGAVFVAHSVQFDYHVLKAEFEALGQEFLYPKLCTVRLSRSLVPGLNSYSLGKLCSSLGIPLSNRHRAGGDARATGLLFEYLLALPKGPGTIERFLNRRSREASLPPGIEAKEIQALPEAPGIYYFHNAQNEIIYVGKAVNIRKRVWSHFYSKTAKSQKIRKEIASVHFRLSGSEMLALLIESGAIQEHWPKFNRAQKRRNQSYALFTYEDRQGLKHLAYDQENRVPSILLRLPSAKHCESLLTELCERSSGCPRYYHLLRGAKNCSGHALGQCQGNCSAAKDAVQHNQKIQESLNWLQENQEDQIVLLPGRTEEEKAFVFIENGQYRGYGFVPEDQGYACWEDLEPYLVPCRNTPETQNILLSFLLRPDKQIKNVGNSLNISG</sequence>
<evidence type="ECO:0000259" key="3">
    <source>
        <dbReference type="PROSITE" id="PS50164"/>
    </source>
</evidence>
<organism evidence="4 5">
    <name type="scientific">Aureicoccus marinus</name>
    <dbReference type="NCBI Taxonomy" id="754435"/>
    <lineage>
        <taxon>Bacteria</taxon>
        <taxon>Pseudomonadati</taxon>
        <taxon>Bacteroidota</taxon>
        <taxon>Flavobacteriia</taxon>
        <taxon>Flavobacteriales</taxon>
        <taxon>Flavobacteriaceae</taxon>
        <taxon>Aureicoccus</taxon>
    </lineage>
</organism>
<dbReference type="SMART" id="SM00479">
    <property type="entry name" value="EXOIII"/>
    <property type="match status" value="1"/>
</dbReference>
<gene>
    <name evidence="4" type="ORF">BST99_00820</name>
</gene>
<keyword evidence="5" id="KW-1185">Reference proteome</keyword>
<dbReference type="GO" id="GO:0006289">
    <property type="term" value="P:nucleotide-excision repair"/>
    <property type="evidence" value="ECO:0007669"/>
    <property type="project" value="InterPro"/>
</dbReference>
<dbReference type="RefSeq" id="WP_105000116.1">
    <property type="nucleotide sequence ID" value="NZ_MQVX01000001.1"/>
</dbReference>
<dbReference type="GO" id="GO:0045004">
    <property type="term" value="P:DNA replication proofreading"/>
    <property type="evidence" value="ECO:0007669"/>
    <property type="project" value="TreeGrafter"/>
</dbReference>
<name>A0A2S7T4V9_9FLAO</name>
<dbReference type="AlphaFoldDB" id="A0A2S7T4V9"/>
<dbReference type="InterPro" id="IPR035901">
    <property type="entry name" value="GIY-YIG_endonuc_sf"/>
</dbReference>
<dbReference type="Pfam" id="PF00929">
    <property type="entry name" value="RNase_T"/>
    <property type="match status" value="1"/>
</dbReference>
<dbReference type="InterPro" id="IPR000305">
    <property type="entry name" value="GIY-YIG_endonuc"/>
</dbReference>
<dbReference type="InterPro" id="IPR012337">
    <property type="entry name" value="RNaseH-like_sf"/>
</dbReference>
<dbReference type="PANTHER" id="PTHR30231">
    <property type="entry name" value="DNA POLYMERASE III SUBUNIT EPSILON"/>
    <property type="match status" value="1"/>
</dbReference>
<evidence type="ECO:0000256" key="2">
    <source>
        <dbReference type="ARBA" id="ARBA00026073"/>
    </source>
</evidence>
<dbReference type="SUPFAM" id="SSF82771">
    <property type="entry name" value="GIY-YIG endonuclease"/>
    <property type="match status" value="1"/>
</dbReference>
<dbReference type="InterPro" id="IPR047296">
    <property type="entry name" value="GIY-YIG_UvrC_Cho"/>
</dbReference>
<feature type="domain" description="GIY-YIG" evidence="3">
    <location>
        <begin position="199"/>
        <end position="275"/>
    </location>
</feature>
<dbReference type="EMBL" id="MQVX01000001">
    <property type="protein sequence ID" value="PQJ14486.1"/>
    <property type="molecule type" value="Genomic_DNA"/>
</dbReference>
<evidence type="ECO:0000256" key="1">
    <source>
        <dbReference type="ARBA" id="ARBA00025483"/>
    </source>
</evidence>
<dbReference type="PANTHER" id="PTHR30231:SF41">
    <property type="entry name" value="DNA POLYMERASE III SUBUNIT EPSILON"/>
    <property type="match status" value="1"/>
</dbReference>
<dbReference type="Pfam" id="PF01541">
    <property type="entry name" value="GIY-YIG"/>
    <property type="match status" value="1"/>
</dbReference>
<dbReference type="Gene3D" id="3.30.420.10">
    <property type="entry name" value="Ribonuclease H-like superfamily/Ribonuclease H"/>
    <property type="match status" value="1"/>
</dbReference>
<dbReference type="InterPro" id="IPR013520">
    <property type="entry name" value="Ribonucl_H"/>
</dbReference>
<evidence type="ECO:0000313" key="4">
    <source>
        <dbReference type="EMBL" id="PQJ14486.1"/>
    </source>
</evidence>
<dbReference type="CDD" id="cd06127">
    <property type="entry name" value="DEDDh"/>
    <property type="match status" value="1"/>
</dbReference>
<dbReference type="Proteomes" id="UP000239366">
    <property type="component" value="Unassembled WGS sequence"/>
</dbReference>
<dbReference type="GO" id="GO:0003676">
    <property type="term" value="F:nucleic acid binding"/>
    <property type="evidence" value="ECO:0007669"/>
    <property type="project" value="InterPro"/>
</dbReference>
<reference evidence="5" key="1">
    <citation type="submission" date="2016-11" db="EMBL/GenBank/DDBJ databases">
        <title>Trade-off between light-utilization and light-protection in marine flavobacteria.</title>
        <authorList>
            <person name="Kumagai Y."/>
            <person name="Yoshizawa S."/>
            <person name="Kogure K."/>
        </authorList>
    </citation>
    <scope>NUCLEOTIDE SEQUENCE [LARGE SCALE GENOMIC DNA]</scope>
    <source>
        <strain evidence="5">SG-18</strain>
    </source>
</reference>
<dbReference type="PROSITE" id="PS50164">
    <property type="entry name" value="GIY_YIG"/>
    <property type="match status" value="1"/>
</dbReference>
<protein>
    <recommendedName>
        <fullName evidence="3">GIY-YIG domain-containing protein</fullName>
    </recommendedName>
</protein>
<comment type="caution">
    <text evidence="4">The sequence shown here is derived from an EMBL/GenBank/DDBJ whole genome shotgun (WGS) entry which is preliminary data.</text>
</comment>
<dbReference type="SMART" id="SM00465">
    <property type="entry name" value="GIYc"/>
    <property type="match status" value="1"/>
</dbReference>
<dbReference type="FunFam" id="3.30.420.10:FF:000045">
    <property type="entry name" value="3'-5' exonuclease DinG"/>
    <property type="match status" value="1"/>
</dbReference>